<evidence type="ECO:0000313" key="3">
    <source>
        <dbReference type="Proteomes" id="UP000183015"/>
    </source>
</evidence>
<dbReference type="CDD" id="cd04301">
    <property type="entry name" value="NAT_SF"/>
    <property type="match status" value="1"/>
</dbReference>
<dbReference type="InterPro" id="IPR051531">
    <property type="entry name" value="N-acetyltransferase"/>
</dbReference>
<dbReference type="EMBL" id="FOAZ01000036">
    <property type="protein sequence ID" value="SEM59640.1"/>
    <property type="molecule type" value="Genomic_DNA"/>
</dbReference>
<dbReference type="InterPro" id="IPR016181">
    <property type="entry name" value="Acyl_CoA_acyltransferase"/>
</dbReference>
<dbReference type="PANTHER" id="PTHR43792">
    <property type="entry name" value="GNAT FAMILY, PUTATIVE (AFU_ORTHOLOGUE AFUA_3G00765)-RELATED-RELATED"/>
    <property type="match status" value="1"/>
</dbReference>
<proteinExistence type="predicted"/>
<accession>A0A1H7ZMM7</accession>
<dbReference type="Proteomes" id="UP000183015">
    <property type="component" value="Unassembled WGS sequence"/>
</dbReference>
<dbReference type="GO" id="GO:0016747">
    <property type="term" value="F:acyltransferase activity, transferring groups other than amino-acyl groups"/>
    <property type="evidence" value="ECO:0007669"/>
    <property type="project" value="InterPro"/>
</dbReference>
<organism evidence="2 3">
    <name type="scientific">Streptacidiphilus jiangxiensis</name>
    <dbReference type="NCBI Taxonomy" id="235985"/>
    <lineage>
        <taxon>Bacteria</taxon>
        <taxon>Bacillati</taxon>
        <taxon>Actinomycetota</taxon>
        <taxon>Actinomycetes</taxon>
        <taxon>Kitasatosporales</taxon>
        <taxon>Streptomycetaceae</taxon>
        <taxon>Streptacidiphilus</taxon>
    </lineage>
</organism>
<dbReference type="InterPro" id="IPR000182">
    <property type="entry name" value="GNAT_dom"/>
</dbReference>
<dbReference type="AlphaFoldDB" id="A0A1H7ZMM7"/>
<dbReference type="PROSITE" id="PS51186">
    <property type="entry name" value="GNAT"/>
    <property type="match status" value="1"/>
</dbReference>
<gene>
    <name evidence="2" type="ORF">SAMN05414137_13639</name>
</gene>
<dbReference type="STRING" id="235985.SAMN05414137_13639"/>
<dbReference type="SUPFAM" id="SSF55729">
    <property type="entry name" value="Acyl-CoA N-acyltransferases (Nat)"/>
    <property type="match status" value="1"/>
</dbReference>
<reference evidence="3" key="1">
    <citation type="submission" date="2016-10" db="EMBL/GenBank/DDBJ databases">
        <authorList>
            <person name="Varghese N."/>
        </authorList>
    </citation>
    <scope>NUCLEOTIDE SEQUENCE [LARGE SCALE GENOMIC DNA]</scope>
    <source>
        <strain evidence="3">DSM 45096 / BCRC 16803 / CGMCC 4.1857 / CIP 109030 / JCM 12277 / KCTC 19219 / NBRC 100920 / 33214</strain>
    </source>
</reference>
<sequence>MTAPMILTVPPTETAPPLTLRPWRDADVPAIVAAHGDEVMRRWLMRPIGDADEARAWLADVVAGWADGTLLSWAVEEDGVVVGHFVVKAADPPATLATGVGYWTVAQARGRGIASRCVETATQWLFGEQDLLPADEIELLHTVGNEGSCRVAQKCGYELASVLPPLPPEFPEEGHRHVRRRPAAA</sequence>
<evidence type="ECO:0000259" key="1">
    <source>
        <dbReference type="PROSITE" id="PS51186"/>
    </source>
</evidence>
<protein>
    <submittedName>
        <fullName evidence="2">Protein N-acetyltransferase, RimJ/RimL family</fullName>
    </submittedName>
</protein>
<feature type="domain" description="N-acetyltransferase" evidence="1">
    <location>
        <begin position="18"/>
        <end position="185"/>
    </location>
</feature>
<dbReference type="Gene3D" id="3.40.630.30">
    <property type="match status" value="1"/>
</dbReference>
<keyword evidence="3" id="KW-1185">Reference proteome</keyword>
<evidence type="ECO:0000313" key="2">
    <source>
        <dbReference type="EMBL" id="SEM59640.1"/>
    </source>
</evidence>
<name>A0A1H7ZMM7_STRJI</name>
<dbReference type="Pfam" id="PF13302">
    <property type="entry name" value="Acetyltransf_3"/>
    <property type="match status" value="1"/>
</dbReference>
<dbReference type="eggNOG" id="COG1670">
    <property type="taxonomic scope" value="Bacteria"/>
</dbReference>
<keyword evidence="2" id="KW-0808">Transferase</keyword>